<dbReference type="SUPFAM" id="SSF52980">
    <property type="entry name" value="Restriction endonuclease-like"/>
    <property type="match status" value="1"/>
</dbReference>
<dbReference type="InterPro" id="IPR003509">
    <property type="entry name" value="UPF0102_YraN-like"/>
</dbReference>
<proteinExistence type="inferred from homology"/>
<comment type="similarity">
    <text evidence="1 2">Belongs to the UPF0102 family.</text>
</comment>
<sequence>MWAGLGRKQRGSRAEQLARRYLEQQGLRFEQANFRCRRGEIDLIMRDKDTLVFVEVRYRNNSRYGSAAETVDRHKQKKLITTALFYLQNKPQLTRLASRFDVVAITGDSDSPHIDWHPNAIQAQDLTS</sequence>
<comment type="caution">
    <text evidence="3">The sequence shown here is derived from an EMBL/GenBank/DDBJ whole genome shotgun (WGS) entry which is preliminary data.</text>
</comment>
<dbReference type="GO" id="GO:0004519">
    <property type="term" value="F:endonuclease activity"/>
    <property type="evidence" value="ECO:0007669"/>
    <property type="project" value="UniProtKB-KW"/>
</dbReference>
<dbReference type="GO" id="GO:0003676">
    <property type="term" value="F:nucleic acid binding"/>
    <property type="evidence" value="ECO:0007669"/>
    <property type="project" value="InterPro"/>
</dbReference>
<gene>
    <name evidence="3" type="ORF">EDC23_1882</name>
</gene>
<keyword evidence="3" id="KW-0378">Hydrolase</keyword>
<keyword evidence="3" id="KW-0255">Endonuclease</keyword>
<evidence type="ECO:0000313" key="3">
    <source>
        <dbReference type="EMBL" id="TDY01136.1"/>
    </source>
</evidence>
<dbReference type="PANTHER" id="PTHR34039">
    <property type="entry name" value="UPF0102 PROTEIN YRAN"/>
    <property type="match status" value="1"/>
</dbReference>
<evidence type="ECO:0000256" key="1">
    <source>
        <dbReference type="ARBA" id="ARBA00006738"/>
    </source>
</evidence>
<dbReference type="Gene3D" id="3.40.1350.10">
    <property type="match status" value="1"/>
</dbReference>
<dbReference type="HAMAP" id="MF_00048">
    <property type="entry name" value="UPF0102"/>
    <property type="match status" value="1"/>
</dbReference>
<dbReference type="NCBIfam" id="TIGR00252">
    <property type="entry name" value="YraN family protein"/>
    <property type="match status" value="1"/>
</dbReference>
<accession>A0A4R8IK76</accession>
<dbReference type="Pfam" id="PF02021">
    <property type="entry name" value="UPF0102"/>
    <property type="match status" value="1"/>
</dbReference>
<protein>
    <recommendedName>
        <fullName evidence="2">UPF0102 protein EDC23_1882</fullName>
    </recommendedName>
</protein>
<dbReference type="PANTHER" id="PTHR34039:SF1">
    <property type="entry name" value="UPF0102 PROTEIN YRAN"/>
    <property type="match status" value="1"/>
</dbReference>
<keyword evidence="4" id="KW-1185">Reference proteome</keyword>
<evidence type="ECO:0000256" key="2">
    <source>
        <dbReference type="HAMAP-Rule" id="MF_00048"/>
    </source>
</evidence>
<dbReference type="NCBIfam" id="NF009150">
    <property type="entry name" value="PRK12497.1-3"/>
    <property type="match status" value="1"/>
</dbReference>
<dbReference type="InterPro" id="IPR011856">
    <property type="entry name" value="tRNA_endonuc-like_dom_sf"/>
</dbReference>
<dbReference type="CDD" id="cd20736">
    <property type="entry name" value="PoNe_Nuclease"/>
    <property type="match status" value="1"/>
</dbReference>
<evidence type="ECO:0000313" key="4">
    <source>
        <dbReference type="Proteomes" id="UP000294914"/>
    </source>
</evidence>
<name>A0A4R8IK76_9GAMM</name>
<reference evidence="3 4" key="1">
    <citation type="submission" date="2019-03" db="EMBL/GenBank/DDBJ databases">
        <title>Genomic Encyclopedia of Type Strains, Phase IV (KMG-IV): sequencing the most valuable type-strain genomes for metagenomic binning, comparative biology and taxonomic classification.</title>
        <authorList>
            <person name="Goeker M."/>
        </authorList>
    </citation>
    <scope>NUCLEOTIDE SEQUENCE [LARGE SCALE GENOMIC DNA]</scope>
    <source>
        <strain evidence="3 4">DSM 16326</strain>
    </source>
</reference>
<dbReference type="EMBL" id="SOQX01000004">
    <property type="protein sequence ID" value="TDY01136.1"/>
    <property type="molecule type" value="Genomic_DNA"/>
</dbReference>
<dbReference type="InterPro" id="IPR011335">
    <property type="entry name" value="Restrct_endonuc-II-like"/>
</dbReference>
<dbReference type="Proteomes" id="UP000294914">
    <property type="component" value="Unassembled WGS sequence"/>
</dbReference>
<dbReference type="OrthoDB" id="9794876at2"/>
<keyword evidence="3" id="KW-0540">Nuclease</keyword>
<organism evidence="3 4">
    <name type="scientific">Thiohalophilus thiocyanatoxydans</name>
    <dbReference type="NCBI Taxonomy" id="381308"/>
    <lineage>
        <taxon>Bacteria</taxon>
        <taxon>Pseudomonadati</taxon>
        <taxon>Pseudomonadota</taxon>
        <taxon>Gammaproteobacteria</taxon>
        <taxon>Thiohalomonadales</taxon>
        <taxon>Thiohalophilaceae</taxon>
        <taxon>Thiohalophilus</taxon>
    </lineage>
</organism>
<dbReference type="AlphaFoldDB" id="A0A4R8IK76"/>